<sequence length="53" mass="6016">MQSISLFPHSGCQCKKMRFCSCYPDPIHLLHVGYLPSSPQHPHTGFSVQLVQF</sequence>
<reference evidence="2" key="1">
    <citation type="submission" date="2013-11" db="EMBL/GenBank/DDBJ databases">
        <title>Genome sequence of the fusiform rust pathogen reveals effectors for host alternation and coevolution with pine.</title>
        <authorList>
            <consortium name="DOE Joint Genome Institute"/>
            <person name="Smith K."/>
            <person name="Pendleton A."/>
            <person name="Kubisiak T."/>
            <person name="Anderson C."/>
            <person name="Salamov A."/>
            <person name="Aerts A."/>
            <person name="Riley R."/>
            <person name="Clum A."/>
            <person name="Lindquist E."/>
            <person name="Ence D."/>
            <person name="Campbell M."/>
            <person name="Kronenberg Z."/>
            <person name="Feau N."/>
            <person name="Dhillon B."/>
            <person name="Hamelin R."/>
            <person name="Burleigh J."/>
            <person name="Smith J."/>
            <person name="Yandell M."/>
            <person name="Nelson C."/>
            <person name="Grigoriev I."/>
            <person name="Davis J."/>
        </authorList>
    </citation>
    <scope>NUCLEOTIDE SEQUENCE</scope>
    <source>
        <strain evidence="2">G11</strain>
    </source>
</reference>
<feature type="domain" description="CxC1-like cysteine cluster associated with KDZ transposases" evidence="1">
    <location>
        <begin position="3"/>
        <end position="53"/>
    </location>
</feature>
<organism evidence="2 3">
    <name type="scientific">Cronartium quercuum f. sp. fusiforme G11</name>
    <dbReference type="NCBI Taxonomy" id="708437"/>
    <lineage>
        <taxon>Eukaryota</taxon>
        <taxon>Fungi</taxon>
        <taxon>Dikarya</taxon>
        <taxon>Basidiomycota</taxon>
        <taxon>Pucciniomycotina</taxon>
        <taxon>Pucciniomycetes</taxon>
        <taxon>Pucciniales</taxon>
        <taxon>Coleosporiaceae</taxon>
        <taxon>Cronartium</taxon>
    </lineage>
</organism>
<dbReference type="OrthoDB" id="2505969at2759"/>
<comment type="caution">
    <text evidence="2">The sequence shown here is derived from an EMBL/GenBank/DDBJ whole genome shotgun (WGS) entry which is preliminary data.</text>
</comment>
<accession>A0A9P6NX97</accession>
<dbReference type="AlphaFoldDB" id="A0A9P6NX97"/>
<dbReference type="PANTHER" id="PTHR33096">
    <property type="entry name" value="CXC2 DOMAIN-CONTAINING PROTEIN"/>
    <property type="match status" value="1"/>
</dbReference>
<dbReference type="InterPro" id="IPR041320">
    <property type="entry name" value="CxC1"/>
</dbReference>
<dbReference type="Pfam" id="PF18802">
    <property type="entry name" value="CxC1"/>
    <property type="match status" value="1"/>
</dbReference>
<keyword evidence="3" id="KW-1185">Reference proteome</keyword>
<evidence type="ECO:0000313" key="2">
    <source>
        <dbReference type="EMBL" id="KAG0151130.1"/>
    </source>
</evidence>
<protein>
    <recommendedName>
        <fullName evidence="1">CxC1-like cysteine cluster associated with KDZ transposases domain-containing protein</fullName>
    </recommendedName>
</protein>
<dbReference type="Proteomes" id="UP000886653">
    <property type="component" value="Unassembled WGS sequence"/>
</dbReference>
<dbReference type="PANTHER" id="PTHR33096:SF1">
    <property type="entry name" value="CXC1-LIKE CYSTEINE CLUSTER ASSOCIATED WITH KDZ TRANSPOSASES DOMAIN-CONTAINING PROTEIN"/>
    <property type="match status" value="1"/>
</dbReference>
<evidence type="ECO:0000259" key="1">
    <source>
        <dbReference type="Pfam" id="PF18802"/>
    </source>
</evidence>
<proteinExistence type="predicted"/>
<name>A0A9P6NX97_9BASI</name>
<gene>
    <name evidence="2" type="ORF">CROQUDRAFT_37336</name>
</gene>
<evidence type="ECO:0000313" key="3">
    <source>
        <dbReference type="Proteomes" id="UP000886653"/>
    </source>
</evidence>
<dbReference type="EMBL" id="MU167215">
    <property type="protein sequence ID" value="KAG0151130.1"/>
    <property type="molecule type" value="Genomic_DNA"/>
</dbReference>